<dbReference type="InterPro" id="IPR036457">
    <property type="entry name" value="PPM-type-like_dom_sf"/>
</dbReference>
<feature type="domain" description="PPM-type phosphatase" evidence="1">
    <location>
        <begin position="591"/>
        <end position="780"/>
    </location>
</feature>
<evidence type="ECO:0000313" key="2">
    <source>
        <dbReference type="EMBL" id="GER25815.1"/>
    </source>
</evidence>
<gene>
    <name evidence="2" type="ORF">STAS_01416</name>
</gene>
<name>A0A5A7NZ54_STRAF</name>
<dbReference type="SMART" id="SM00331">
    <property type="entry name" value="PP2C_SIG"/>
    <property type="match status" value="1"/>
</dbReference>
<evidence type="ECO:0000259" key="1">
    <source>
        <dbReference type="PROSITE" id="PS51746"/>
    </source>
</evidence>
<feature type="domain" description="PPM-type phosphatase" evidence="1">
    <location>
        <begin position="320"/>
        <end position="557"/>
    </location>
</feature>
<keyword evidence="3" id="KW-1185">Reference proteome</keyword>
<dbReference type="EMBL" id="BKCP01000558">
    <property type="protein sequence ID" value="GER25815.1"/>
    <property type="molecule type" value="Genomic_DNA"/>
</dbReference>
<dbReference type="SMART" id="SM00332">
    <property type="entry name" value="PP2Cc"/>
    <property type="match status" value="2"/>
</dbReference>
<dbReference type="Gene3D" id="3.60.40.10">
    <property type="entry name" value="PPM-type phosphatase domain"/>
    <property type="match status" value="5"/>
</dbReference>
<feature type="domain" description="PPM-type phosphatase" evidence="1">
    <location>
        <begin position="35"/>
        <end position="280"/>
    </location>
</feature>
<dbReference type="PANTHER" id="PTHR12320:SF81">
    <property type="entry name" value="PROTEIN PHOSPHATASE 2C 23-RELATED"/>
    <property type="match status" value="1"/>
</dbReference>
<dbReference type="PROSITE" id="PS51746">
    <property type="entry name" value="PPM_2"/>
    <property type="match status" value="3"/>
</dbReference>
<organism evidence="2 3">
    <name type="scientific">Striga asiatica</name>
    <name type="common">Asiatic witchweed</name>
    <name type="synonym">Buchnera asiatica</name>
    <dbReference type="NCBI Taxonomy" id="4170"/>
    <lineage>
        <taxon>Eukaryota</taxon>
        <taxon>Viridiplantae</taxon>
        <taxon>Streptophyta</taxon>
        <taxon>Embryophyta</taxon>
        <taxon>Tracheophyta</taxon>
        <taxon>Spermatophyta</taxon>
        <taxon>Magnoliopsida</taxon>
        <taxon>eudicotyledons</taxon>
        <taxon>Gunneridae</taxon>
        <taxon>Pentapetalae</taxon>
        <taxon>asterids</taxon>
        <taxon>lamiids</taxon>
        <taxon>Lamiales</taxon>
        <taxon>Orobanchaceae</taxon>
        <taxon>Buchnereae</taxon>
        <taxon>Striga</taxon>
    </lineage>
</organism>
<dbReference type="OrthoDB" id="60843at2759"/>
<proteinExistence type="predicted"/>
<dbReference type="InterPro" id="IPR039123">
    <property type="entry name" value="PPTC7"/>
</dbReference>
<evidence type="ECO:0000313" key="3">
    <source>
        <dbReference type="Proteomes" id="UP000325081"/>
    </source>
</evidence>
<protein>
    <submittedName>
        <fullName evidence="2">Protein phosphatase 2C family protein</fullName>
    </submittedName>
</protein>
<comment type="caution">
    <text evidence="2">The sequence shown here is derived from an EMBL/GenBank/DDBJ whole genome shotgun (WGS) entry which is preliminary data.</text>
</comment>
<accession>A0A5A7NZ54</accession>
<dbReference type="InterPro" id="IPR001932">
    <property type="entry name" value="PPM-type_phosphatase-like_dom"/>
</dbReference>
<dbReference type="Proteomes" id="UP000325081">
    <property type="component" value="Unassembled WGS sequence"/>
</dbReference>
<dbReference type="PANTHER" id="PTHR12320">
    <property type="entry name" value="PROTEIN PHOSPHATASE 2C"/>
    <property type="match status" value="1"/>
</dbReference>
<dbReference type="AlphaFoldDB" id="A0A5A7NZ54"/>
<dbReference type="GO" id="GO:0004722">
    <property type="term" value="F:protein serine/threonine phosphatase activity"/>
    <property type="evidence" value="ECO:0007669"/>
    <property type="project" value="TreeGrafter"/>
</dbReference>
<reference evidence="3" key="1">
    <citation type="journal article" date="2019" name="Curr. Biol.">
        <title>Genome Sequence of Striga asiatica Provides Insight into the Evolution of Plant Parasitism.</title>
        <authorList>
            <person name="Yoshida S."/>
            <person name="Kim S."/>
            <person name="Wafula E.K."/>
            <person name="Tanskanen J."/>
            <person name="Kim Y.M."/>
            <person name="Honaas L."/>
            <person name="Yang Z."/>
            <person name="Spallek T."/>
            <person name="Conn C.E."/>
            <person name="Ichihashi Y."/>
            <person name="Cheong K."/>
            <person name="Cui S."/>
            <person name="Der J.P."/>
            <person name="Gundlach H."/>
            <person name="Jiao Y."/>
            <person name="Hori C."/>
            <person name="Ishida J.K."/>
            <person name="Kasahara H."/>
            <person name="Kiba T."/>
            <person name="Kim M.S."/>
            <person name="Koo N."/>
            <person name="Laohavisit A."/>
            <person name="Lee Y.H."/>
            <person name="Lumba S."/>
            <person name="McCourt P."/>
            <person name="Mortimer J.C."/>
            <person name="Mutuku J.M."/>
            <person name="Nomura T."/>
            <person name="Sasaki-Sekimoto Y."/>
            <person name="Seto Y."/>
            <person name="Wang Y."/>
            <person name="Wakatake T."/>
            <person name="Sakakibara H."/>
            <person name="Demura T."/>
            <person name="Yamaguchi S."/>
            <person name="Yoneyama K."/>
            <person name="Manabe R.I."/>
            <person name="Nelson D.C."/>
            <person name="Schulman A.H."/>
            <person name="Timko M.P."/>
            <person name="dePamphilis C.W."/>
            <person name="Choi D."/>
            <person name="Shirasu K."/>
        </authorList>
    </citation>
    <scope>NUCLEOTIDE SEQUENCE [LARGE SCALE GENOMIC DNA]</scope>
    <source>
        <strain evidence="3">cv. UVA1</strain>
    </source>
</reference>
<sequence length="785" mass="83780">MQHGGYRMCPTLAFSPADPKPYFPVPIWCFSVPLKMSAAAICIPKDDPTHPLGDDAHFIHAESGTVGVADGVGGWRRHGVDSGEYARQLMHNSFLAVQSGGGGGGPKTVLEEAYRRTTVSGSSTACVVDLSPDGVLRAANIGDSGFVVVRGGRVVYRSPVGRRSFNCPYQLGITKDGPEVAEEIEVKGVERGDVVVVGTDGLFDNVHAREIAEVVGQVGPMGLNDDVDLAEKCCYLANMALYNSFDRYNGETPFAEEARRAGKERRGGKVDDITVVIARKKKKTKMAPTMKMNLDRLLRKTLKAQNLPSPTAAESKLTLRAASHYIPKENPSKPLGEDSHFISADPPVIGVADGVGGWSAHGVDAGEYARELMAHAARAVGPGPIVGPKDVLLEAHSKTKSRGSSTACVAALDHRNSILRAANLGDSGFVVVRGGQIAYRSPVQVHGFNWPYQMGEGTSGPQRADELAVGVKGGDVVVMGTDGLFDNVFKEDIAAVVAACLRNGEGPEAAARMLAEVARQKSLDRNLLSPFEVAAYAAGVKRFGGKYDDVTVVVAYMAPTVKMKLIRLLRKIQKALNLPPPTAAESKLTWRAASHYIPKESPSKPLGEDSHFISADPPVIGVADGFGNWSAHGVDAGKYARELMAHAARAVGRGPICPKNVLLKANSKTKSRGSSTACVAAFDQRKSILRAANVGNSGFMLLRGGDIRCMSAFQVHEFNVPYQMGEGTSGPQLAYERSVARRQSLDSKFFTPFELDAFVAGFHDHRGGKYDDVTVVVAYVGLGKS</sequence>
<dbReference type="SUPFAM" id="SSF81606">
    <property type="entry name" value="PP2C-like"/>
    <property type="match status" value="3"/>
</dbReference>